<proteinExistence type="inferred from homology"/>
<dbReference type="NCBIfam" id="TIGR01087">
    <property type="entry name" value="murD"/>
    <property type="match status" value="1"/>
</dbReference>
<keyword evidence="8 17" id="KW-0436">Ligase</keyword>
<evidence type="ECO:0000256" key="1">
    <source>
        <dbReference type="ARBA" id="ARBA00002734"/>
    </source>
</evidence>
<comment type="catalytic activity">
    <reaction evidence="16 17 18">
        <text>UDP-N-acetyl-alpha-D-muramoyl-L-alanine + D-glutamate + ATP = UDP-N-acetyl-alpha-D-muramoyl-L-alanyl-D-glutamate + ADP + phosphate + H(+)</text>
        <dbReference type="Rhea" id="RHEA:16429"/>
        <dbReference type="ChEBI" id="CHEBI:15378"/>
        <dbReference type="ChEBI" id="CHEBI:29986"/>
        <dbReference type="ChEBI" id="CHEBI:30616"/>
        <dbReference type="ChEBI" id="CHEBI:43474"/>
        <dbReference type="ChEBI" id="CHEBI:83898"/>
        <dbReference type="ChEBI" id="CHEBI:83900"/>
        <dbReference type="ChEBI" id="CHEBI:456216"/>
        <dbReference type="EC" id="6.3.2.9"/>
    </reaction>
</comment>
<feature type="domain" description="Mur ligase C-terminal" evidence="19">
    <location>
        <begin position="315"/>
        <end position="429"/>
    </location>
</feature>
<keyword evidence="22" id="KW-1185">Reference proteome</keyword>
<evidence type="ECO:0000256" key="9">
    <source>
        <dbReference type="ARBA" id="ARBA00022741"/>
    </source>
</evidence>
<evidence type="ECO:0000256" key="18">
    <source>
        <dbReference type="RuleBase" id="RU003664"/>
    </source>
</evidence>
<dbReference type="InterPro" id="IPR036615">
    <property type="entry name" value="Mur_ligase_C_dom_sf"/>
</dbReference>
<dbReference type="InterPro" id="IPR004101">
    <property type="entry name" value="Mur_ligase_C"/>
</dbReference>
<evidence type="ECO:0000256" key="14">
    <source>
        <dbReference type="ARBA" id="ARBA00030398"/>
    </source>
</evidence>
<keyword evidence="12 17" id="KW-0573">Peptidoglycan synthesis</keyword>
<dbReference type="InterPro" id="IPR005762">
    <property type="entry name" value="MurD"/>
</dbReference>
<evidence type="ECO:0000256" key="17">
    <source>
        <dbReference type="HAMAP-Rule" id="MF_00639"/>
    </source>
</evidence>
<dbReference type="Gene3D" id="3.40.50.720">
    <property type="entry name" value="NAD(P)-binding Rossmann-like Domain"/>
    <property type="match status" value="1"/>
</dbReference>
<evidence type="ECO:0000256" key="11">
    <source>
        <dbReference type="ARBA" id="ARBA00022960"/>
    </source>
</evidence>
<dbReference type="Pfam" id="PF08245">
    <property type="entry name" value="Mur_ligase_M"/>
    <property type="match status" value="1"/>
</dbReference>
<dbReference type="SUPFAM" id="SSF53623">
    <property type="entry name" value="MurD-like peptide ligases, catalytic domain"/>
    <property type="match status" value="1"/>
</dbReference>
<dbReference type="PANTHER" id="PTHR43692">
    <property type="entry name" value="UDP-N-ACETYLMURAMOYLALANINE--D-GLUTAMATE LIGASE"/>
    <property type="match status" value="1"/>
</dbReference>
<keyword evidence="7 17" id="KW-0963">Cytoplasm</keyword>
<dbReference type="HAMAP" id="MF_00639">
    <property type="entry name" value="MurD"/>
    <property type="match status" value="1"/>
</dbReference>
<feature type="binding site" evidence="17">
    <location>
        <begin position="117"/>
        <end position="123"/>
    </location>
    <ligand>
        <name>ATP</name>
        <dbReference type="ChEBI" id="CHEBI:30616"/>
    </ligand>
</feature>
<dbReference type="InterPro" id="IPR036565">
    <property type="entry name" value="Mur-like_cat_sf"/>
</dbReference>
<evidence type="ECO:0000256" key="3">
    <source>
        <dbReference type="ARBA" id="ARBA00004752"/>
    </source>
</evidence>
<keyword evidence="17 18" id="KW-0132">Cell division</keyword>
<dbReference type="InterPro" id="IPR013221">
    <property type="entry name" value="Mur_ligase_cen"/>
</dbReference>
<dbReference type="Gene3D" id="3.90.190.20">
    <property type="entry name" value="Mur ligase, C-terminal domain"/>
    <property type="match status" value="1"/>
</dbReference>
<name>A0ABU9VQY2_9CLOT</name>
<reference evidence="21 22" key="1">
    <citation type="submission" date="2024-04" db="EMBL/GenBank/DDBJ databases">
        <title>Genome sequencing and metabolic network reconstruction of aminoacids and betaine degradation by Anoxynatronum sibiricum.</title>
        <authorList>
            <person name="Detkova E.N."/>
            <person name="Boltjanskaja Y.V."/>
            <person name="Mardanov A.V."/>
            <person name="Kevbrin V."/>
        </authorList>
    </citation>
    <scope>NUCLEOTIDE SEQUENCE [LARGE SCALE GENOMIC DNA]</scope>
    <source>
        <strain evidence="21 22">Z-7981</strain>
    </source>
</reference>
<dbReference type="SUPFAM" id="SSF51984">
    <property type="entry name" value="MurCD N-terminal domain"/>
    <property type="match status" value="1"/>
</dbReference>
<dbReference type="PANTHER" id="PTHR43692:SF1">
    <property type="entry name" value="UDP-N-ACETYLMURAMOYLALANINE--D-GLUTAMATE LIGASE"/>
    <property type="match status" value="1"/>
</dbReference>
<organism evidence="21 22">
    <name type="scientific">Anoxynatronum sibiricum</name>
    <dbReference type="NCBI Taxonomy" id="210623"/>
    <lineage>
        <taxon>Bacteria</taxon>
        <taxon>Bacillati</taxon>
        <taxon>Bacillota</taxon>
        <taxon>Clostridia</taxon>
        <taxon>Eubacteriales</taxon>
        <taxon>Clostridiaceae</taxon>
        <taxon>Anoxynatronum</taxon>
    </lineage>
</organism>
<evidence type="ECO:0000256" key="7">
    <source>
        <dbReference type="ARBA" id="ARBA00022490"/>
    </source>
</evidence>
<protein>
    <recommendedName>
        <fullName evidence="6 17">UDP-N-acetylmuramoylalanine--D-glutamate ligase</fullName>
        <ecNumber evidence="5 17">6.3.2.9</ecNumber>
    </recommendedName>
    <alternativeName>
        <fullName evidence="15 17">D-glutamic acid-adding enzyme</fullName>
    </alternativeName>
    <alternativeName>
        <fullName evidence="14 17">UDP-N-acetylmuramoyl-L-alanyl-D-glutamate synthetase</fullName>
    </alternativeName>
</protein>
<evidence type="ECO:0000256" key="15">
    <source>
        <dbReference type="ARBA" id="ARBA00032324"/>
    </source>
</evidence>
<comment type="subcellular location">
    <subcellularLocation>
        <location evidence="2 17 18">Cytoplasm</location>
    </subcellularLocation>
</comment>
<keyword evidence="9 17" id="KW-0547">Nucleotide-binding</keyword>
<evidence type="ECO:0000313" key="22">
    <source>
        <dbReference type="Proteomes" id="UP001407405"/>
    </source>
</evidence>
<accession>A0ABU9VQY2</accession>
<dbReference type="SUPFAM" id="SSF53244">
    <property type="entry name" value="MurD-like peptide ligases, peptide-binding domain"/>
    <property type="match status" value="1"/>
</dbReference>
<comment type="caution">
    <text evidence="21">The sequence shown here is derived from an EMBL/GenBank/DDBJ whole genome shotgun (WGS) entry which is preliminary data.</text>
</comment>
<keyword evidence="13 17" id="KW-0961">Cell wall biogenesis/degradation</keyword>
<dbReference type="Pfam" id="PF21799">
    <property type="entry name" value="MurD-like_N"/>
    <property type="match status" value="1"/>
</dbReference>
<gene>
    <name evidence="17 21" type="primary">murD</name>
    <name evidence="21" type="ORF">AAIG11_03485</name>
</gene>
<comment type="similarity">
    <text evidence="4 17">Belongs to the MurCDEF family.</text>
</comment>
<dbReference type="EMBL" id="JBCITM010000002">
    <property type="protein sequence ID" value="MEN1759527.1"/>
    <property type="molecule type" value="Genomic_DNA"/>
</dbReference>
<evidence type="ECO:0000256" key="10">
    <source>
        <dbReference type="ARBA" id="ARBA00022840"/>
    </source>
</evidence>
<feature type="domain" description="Mur ligase central" evidence="20">
    <location>
        <begin position="115"/>
        <end position="292"/>
    </location>
</feature>
<evidence type="ECO:0000256" key="6">
    <source>
        <dbReference type="ARBA" id="ARBA00015655"/>
    </source>
</evidence>
<comment type="pathway">
    <text evidence="3 17 18">Cell wall biogenesis; peptidoglycan biosynthesis.</text>
</comment>
<dbReference type="Pfam" id="PF02875">
    <property type="entry name" value="Mur_ligase_C"/>
    <property type="match status" value="1"/>
</dbReference>
<evidence type="ECO:0000259" key="20">
    <source>
        <dbReference type="Pfam" id="PF08245"/>
    </source>
</evidence>
<dbReference type="Proteomes" id="UP001407405">
    <property type="component" value="Unassembled WGS sequence"/>
</dbReference>
<evidence type="ECO:0000256" key="8">
    <source>
        <dbReference type="ARBA" id="ARBA00022598"/>
    </source>
</evidence>
<evidence type="ECO:0000256" key="5">
    <source>
        <dbReference type="ARBA" id="ARBA00012212"/>
    </source>
</evidence>
<evidence type="ECO:0000256" key="13">
    <source>
        <dbReference type="ARBA" id="ARBA00023316"/>
    </source>
</evidence>
<dbReference type="Gene3D" id="3.40.1190.10">
    <property type="entry name" value="Mur-like, catalytic domain"/>
    <property type="match status" value="1"/>
</dbReference>
<evidence type="ECO:0000256" key="16">
    <source>
        <dbReference type="ARBA" id="ARBA00047632"/>
    </source>
</evidence>
<evidence type="ECO:0000259" key="19">
    <source>
        <dbReference type="Pfam" id="PF02875"/>
    </source>
</evidence>
<comment type="function">
    <text evidence="1 17 18">Cell wall formation. Catalyzes the addition of glutamate to the nucleotide precursor UDP-N-acetylmuramoyl-L-alanine (UMA).</text>
</comment>
<evidence type="ECO:0000256" key="4">
    <source>
        <dbReference type="ARBA" id="ARBA00010416"/>
    </source>
</evidence>
<keyword evidence="10 17" id="KW-0067">ATP-binding</keyword>
<keyword evidence="17 18" id="KW-0131">Cell cycle</keyword>
<dbReference type="RefSeq" id="WP_343184873.1">
    <property type="nucleotide sequence ID" value="NZ_JBCITM010000002.1"/>
</dbReference>
<dbReference type="GO" id="GO:0008764">
    <property type="term" value="F:UDP-N-acetylmuramoylalanine-D-glutamate ligase activity"/>
    <property type="evidence" value="ECO:0007669"/>
    <property type="project" value="UniProtKB-EC"/>
</dbReference>
<evidence type="ECO:0000313" key="21">
    <source>
        <dbReference type="EMBL" id="MEN1759527.1"/>
    </source>
</evidence>
<evidence type="ECO:0000256" key="12">
    <source>
        <dbReference type="ARBA" id="ARBA00022984"/>
    </source>
</evidence>
<keyword evidence="11 17" id="KW-0133">Cell shape</keyword>
<sequence length="454" mass="49620">MHLNGLKVLVVGIGITGVPLIQFLHAQGARVFLNDMRDATSLADTLQNLENMIEKVILGGHPQDLSHYHDPELIVLSPGVPVDLPFLRAFKKLNIPIIGEIELAYQHMRAPVVAITGTNGKTTTTALTGEMFRLAGKETEVVGNIGIPGISRVDTLNKNGYYVMEVSSFQLETIQHFRPKAAALLNITPDHLNRHGSMDAYAALKYRIFENQTKDDVAVINADDAASMAYNSGLRSMPLYFSRQKKLSRGIFVDKDEIVFRWNDTEKKIIAVDMIQIPGTHNLENALAASGLALVCGLPPEAVAEALVKFPGVEHRIEFVAEKNGVMYINDSKATNPDAAIKAVEAVTAPLILLAGGMDKKSDFTSLLNTFHGKVKYLLVYGETAPLLMETSKRLNFNKVKQVRNLDEAVREAAALAESGDSVLLSPACASWDMYANFEERGAHFKALVGELVG</sequence>
<dbReference type="EC" id="6.3.2.9" evidence="5 17"/>
<evidence type="ECO:0000256" key="2">
    <source>
        <dbReference type="ARBA" id="ARBA00004496"/>
    </source>
</evidence>